<protein>
    <submittedName>
        <fullName evidence="2">Uncharacterized protein</fullName>
    </submittedName>
</protein>
<proteinExistence type="predicted"/>
<gene>
    <name evidence="2" type="ORF">Sradi_5694100</name>
</gene>
<feature type="compositionally biased region" description="Low complexity" evidence="1">
    <location>
        <begin position="42"/>
        <end position="52"/>
    </location>
</feature>
<evidence type="ECO:0000313" key="2">
    <source>
        <dbReference type="EMBL" id="KAL0312948.1"/>
    </source>
</evidence>
<accession>A0AAW2L278</accession>
<dbReference type="AlphaFoldDB" id="A0AAW2L278"/>
<reference evidence="2" key="1">
    <citation type="submission" date="2020-06" db="EMBL/GenBank/DDBJ databases">
        <authorList>
            <person name="Li T."/>
            <person name="Hu X."/>
            <person name="Zhang T."/>
            <person name="Song X."/>
            <person name="Zhang H."/>
            <person name="Dai N."/>
            <person name="Sheng W."/>
            <person name="Hou X."/>
            <person name="Wei L."/>
        </authorList>
    </citation>
    <scope>NUCLEOTIDE SEQUENCE</scope>
    <source>
        <strain evidence="2">G02</strain>
        <tissue evidence="2">Leaf</tissue>
    </source>
</reference>
<reference evidence="2" key="2">
    <citation type="journal article" date="2024" name="Plant">
        <title>Genomic evolution and insights into agronomic trait innovations of Sesamum species.</title>
        <authorList>
            <person name="Miao H."/>
            <person name="Wang L."/>
            <person name="Qu L."/>
            <person name="Liu H."/>
            <person name="Sun Y."/>
            <person name="Le M."/>
            <person name="Wang Q."/>
            <person name="Wei S."/>
            <person name="Zheng Y."/>
            <person name="Lin W."/>
            <person name="Duan Y."/>
            <person name="Cao H."/>
            <person name="Xiong S."/>
            <person name="Wang X."/>
            <person name="Wei L."/>
            <person name="Li C."/>
            <person name="Ma Q."/>
            <person name="Ju M."/>
            <person name="Zhao R."/>
            <person name="Li G."/>
            <person name="Mu C."/>
            <person name="Tian Q."/>
            <person name="Mei H."/>
            <person name="Zhang T."/>
            <person name="Gao T."/>
            <person name="Zhang H."/>
        </authorList>
    </citation>
    <scope>NUCLEOTIDE SEQUENCE</scope>
    <source>
        <strain evidence="2">G02</strain>
    </source>
</reference>
<name>A0AAW2L278_SESRA</name>
<dbReference type="EMBL" id="JACGWJ010000026">
    <property type="protein sequence ID" value="KAL0312948.1"/>
    <property type="molecule type" value="Genomic_DNA"/>
</dbReference>
<evidence type="ECO:0000256" key="1">
    <source>
        <dbReference type="SAM" id="MobiDB-lite"/>
    </source>
</evidence>
<organism evidence="2">
    <name type="scientific">Sesamum radiatum</name>
    <name type="common">Black benniseed</name>
    <dbReference type="NCBI Taxonomy" id="300843"/>
    <lineage>
        <taxon>Eukaryota</taxon>
        <taxon>Viridiplantae</taxon>
        <taxon>Streptophyta</taxon>
        <taxon>Embryophyta</taxon>
        <taxon>Tracheophyta</taxon>
        <taxon>Spermatophyta</taxon>
        <taxon>Magnoliopsida</taxon>
        <taxon>eudicotyledons</taxon>
        <taxon>Gunneridae</taxon>
        <taxon>Pentapetalae</taxon>
        <taxon>asterids</taxon>
        <taxon>lamiids</taxon>
        <taxon>Lamiales</taxon>
        <taxon>Pedaliaceae</taxon>
        <taxon>Sesamum</taxon>
    </lineage>
</organism>
<sequence>MGQSDSQECYVLTAEWCPDTGYVGNDASLEDIQFTPEANVQSTAATRKSTSSSKRRKVVRETEDDGFSNAVSTFCQSANERLDEMSKKLFCDYIEGEKRAAVFEAAGEVPGIDMNDQILISDCQVDNPKKMDLFFSLPAEARVRMVGMMLNGKM</sequence>
<feature type="region of interest" description="Disordered" evidence="1">
    <location>
        <begin position="40"/>
        <end position="62"/>
    </location>
</feature>
<comment type="caution">
    <text evidence="2">The sequence shown here is derived from an EMBL/GenBank/DDBJ whole genome shotgun (WGS) entry which is preliminary data.</text>
</comment>